<organism evidence="1">
    <name type="scientific">uncultured prokaryote</name>
    <dbReference type="NCBI Taxonomy" id="198431"/>
    <lineage>
        <taxon>unclassified sequences</taxon>
        <taxon>environmental samples</taxon>
    </lineage>
</organism>
<dbReference type="AlphaFoldDB" id="A0A0H5QEB0"/>
<accession>A0A0H5QEB0</accession>
<proteinExistence type="predicted"/>
<reference evidence="1" key="2">
    <citation type="submission" date="2015-07" db="EMBL/GenBank/DDBJ databases">
        <title>Plasmids, circular viruses and viroids from rat gut.</title>
        <authorList>
            <person name="Jorgensen T.J."/>
            <person name="Hansen M.A."/>
            <person name="Xu Z."/>
            <person name="Tabak M.A."/>
            <person name="Sorensen S.J."/>
            <person name="Hansen L.H."/>
        </authorList>
    </citation>
    <scope>NUCLEOTIDE SEQUENCE</scope>
    <source>
        <strain evidence="1">RGRH0254</strain>
    </source>
</reference>
<sequence length="54" mass="6409">MENKIISIPIDKSKFDKDKIEKAKIFLNEFFADNFKCSFVYDDDDLCLKISKEQ</sequence>
<reference evidence="1" key="1">
    <citation type="submission" date="2015-06" db="EMBL/GenBank/DDBJ databases">
        <authorList>
            <person name="Joergensen T."/>
        </authorList>
    </citation>
    <scope>NUCLEOTIDE SEQUENCE</scope>
    <source>
        <strain evidence="1">RGRH0254</strain>
    </source>
</reference>
<name>A0A0H5QEB0_9ZZZZ</name>
<dbReference type="EMBL" id="LN852927">
    <property type="protein sequence ID" value="CRY94447.1"/>
    <property type="molecule type" value="Genomic_DNA"/>
</dbReference>
<evidence type="ECO:0000313" key="1">
    <source>
        <dbReference type="EMBL" id="CRY94447.1"/>
    </source>
</evidence>
<protein>
    <submittedName>
        <fullName evidence="1">Uncharacterized protein</fullName>
    </submittedName>
</protein>